<sequence length="189" mass="21029">MEAACVRRRHLQILKQLVRTIDPVPPPKPYDCFDMIGGGGTDGRIAIMFGRVRKSVNECIDAYVTLSDPVVEKKHHCVNINGEIQRQFDSEDLKQAMREIIRSPGLREDVLLKDAPEAKCKVFVCATSRETSATARLTYRSPRGRGSVPSRKIWEVSRATSSFFDPITLGIYGQGFVDGATGMNNPVCE</sequence>
<dbReference type="InterPro" id="IPR016035">
    <property type="entry name" value="Acyl_Trfase/lysoPLipase"/>
</dbReference>
<dbReference type="AlphaFoldDB" id="A0A6A6EEX4"/>
<dbReference type="SUPFAM" id="SSF52151">
    <property type="entry name" value="FabD/lysophospholipase-like"/>
    <property type="match status" value="1"/>
</dbReference>
<feature type="domain" description="PNPLA" evidence="5">
    <location>
        <begin position="1"/>
        <end position="189"/>
    </location>
</feature>
<dbReference type="EMBL" id="ML994623">
    <property type="protein sequence ID" value="KAF2188700.1"/>
    <property type="molecule type" value="Genomic_DNA"/>
</dbReference>
<dbReference type="GO" id="GO:0019369">
    <property type="term" value="P:arachidonate metabolic process"/>
    <property type="evidence" value="ECO:0007669"/>
    <property type="project" value="TreeGrafter"/>
</dbReference>
<keyword evidence="3" id="KW-0443">Lipid metabolism</keyword>
<dbReference type="GO" id="GO:0046486">
    <property type="term" value="P:glycerolipid metabolic process"/>
    <property type="evidence" value="ECO:0007669"/>
    <property type="project" value="UniProtKB-ARBA"/>
</dbReference>
<evidence type="ECO:0000256" key="1">
    <source>
        <dbReference type="ARBA" id="ARBA00022801"/>
    </source>
</evidence>
<dbReference type="PANTHER" id="PTHR24185:SF1">
    <property type="entry name" value="CALCIUM-INDEPENDENT PHOSPHOLIPASE A2-GAMMA"/>
    <property type="match status" value="1"/>
</dbReference>
<evidence type="ECO:0000256" key="3">
    <source>
        <dbReference type="ARBA" id="ARBA00023098"/>
    </source>
</evidence>
<name>A0A6A6EEX4_9PEZI</name>
<proteinExistence type="predicted"/>
<comment type="caution">
    <text evidence="4">Lacks conserved residue(s) required for the propagation of feature annotation.</text>
</comment>
<dbReference type="OrthoDB" id="6612291at2759"/>
<keyword evidence="2" id="KW-0442">Lipid degradation</keyword>
<dbReference type="PANTHER" id="PTHR24185">
    <property type="entry name" value="CALCIUM-INDEPENDENT PHOSPHOLIPASE A2-GAMMA"/>
    <property type="match status" value="1"/>
</dbReference>
<evidence type="ECO:0000259" key="5">
    <source>
        <dbReference type="PROSITE" id="PS51635"/>
    </source>
</evidence>
<gene>
    <name evidence="6" type="ORF">K469DRAFT_767988</name>
</gene>
<feature type="short sequence motif" description="DGA/G" evidence="4">
    <location>
        <begin position="178"/>
        <end position="180"/>
    </location>
</feature>
<dbReference type="GO" id="GO:0016042">
    <property type="term" value="P:lipid catabolic process"/>
    <property type="evidence" value="ECO:0007669"/>
    <property type="project" value="UniProtKB-KW"/>
</dbReference>
<dbReference type="PROSITE" id="PS51635">
    <property type="entry name" value="PNPLA"/>
    <property type="match status" value="1"/>
</dbReference>
<keyword evidence="1" id="KW-0378">Hydrolase</keyword>
<dbReference type="GO" id="GO:0047499">
    <property type="term" value="F:calcium-independent phospholipase A2 activity"/>
    <property type="evidence" value="ECO:0007669"/>
    <property type="project" value="TreeGrafter"/>
</dbReference>
<accession>A0A6A6EEX4</accession>
<evidence type="ECO:0000256" key="2">
    <source>
        <dbReference type="ARBA" id="ARBA00022963"/>
    </source>
</evidence>
<evidence type="ECO:0000313" key="7">
    <source>
        <dbReference type="Proteomes" id="UP000800200"/>
    </source>
</evidence>
<organism evidence="6 7">
    <name type="scientific">Zopfia rhizophila CBS 207.26</name>
    <dbReference type="NCBI Taxonomy" id="1314779"/>
    <lineage>
        <taxon>Eukaryota</taxon>
        <taxon>Fungi</taxon>
        <taxon>Dikarya</taxon>
        <taxon>Ascomycota</taxon>
        <taxon>Pezizomycotina</taxon>
        <taxon>Dothideomycetes</taxon>
        <taxon>Dothideomycetes incertae sedis</taxon>
        <taxon>Zopfiaceae</taxon>
        <taxon>Zopfia</taxon>
    </lineage>
</organism>
<keyword evidence="7" id="KW-1185">Reference proteome</keyword>
<dbReference type="Gene3D" id="3.40.1090.10">
    <property type="entry name" value="Cytosolic phospholipase A2 catalytic domain"/>
    <property type="match status" value="1"/>
</dbReference>
<dbReference type="Proteomes" id="UP000800200">
    <property type="component" value="Unassembled WGS sequence"/>
</dbReference>
<dbReference type="InterPro" id="IPR002641">
    <property type="entry name" value="PNPLA_dom"/>
</dbReference>
<reference evidence="6" key="1">
    <citation type="journal article" date="2020" name="Stud. Mycol.">
        <title>101 Dothideomycetes genomes: a test case for predicting lifestyles and emergence of pathogens.</title>
        <authorList>
            <person name="Haridas S."/>
            <person name="Albert R."/>
            <person name="Binder M."/>
            <person name="Bloem J."/>
            <person name="Labutti K."/>
            <person name="Salamov A."/>
            <person name="Andreopoulos B."/>
            <person name="Baker S."/>
            <person name="Barry K."/>
            <person name="Bills G."/>
            <person name="Bluhm B."/>
            <person name="Cannon C."/>
            <person name="Castanera R."/>
            <person name="Culley D."/>
            <person name="Daum C."/>
            <person name="Ezra D."/>
            <person name="Gonzalez J."/>
            <person name="Henrissat B."/>
            <person name="Kuo A."/>
            <person name="Liang C."/>
            <person name="Lipzen A."/>
            <person name="Lutzoni F."/>
            <person name="Magnuson J."/>
            <person name="Mondo S."/>
            <person name="Nolan M."/>
            <person name="Ohm R."/>
            <person name="Pangilinan J."/>
            <person name="Park H.-J."/>
            <person name="Ramirez L."/>
            <person name="Alfaro M."/>
            <person name="Sun H."/>
            <person name="Tritt A."/>
            <person name="Yoshinaga Y."/>
            <person name="Zwiers L.-H."/>
            <person name="Turgeon B."/>
            <person name="Goodwin S."/>
            <person name="Spatafora J."/>
            <person name="Crous P."/>
            <person name="Grigoriev I."/>
        </authorList>
    </citation>
    <scope>NUCLEOTIDE SEQUENCE</scope>
    <source>
        <strain evidence="6">CBS 207.26</strain>
    </source>
</reference>
<protein>
    <recommendedName>
        <fullName evidence="5">PNPLA domain-containing protein</fullName>
    </recommendedName>
</protein>
<evidence type="ECO:0000256" key="4">
    <source>
        <dbReference type="PROSITE-ProRule" id="PRU01161"/>
    </source>
</evidence>
<evidence type="ECO:0000313" key="6">
    <source>
        <dbReference type="EMBL" id="KAF2188700.1"/>
    </source>
</evidence>
<dbReference type="GO" id="GO:0016020">
    <property type="term" value="C:membrane"/>
    <property type="evidence" value="ECO:0007669"/>
    <property type="project" value="TreeGrafter"/>
</dbReference>